<protein>
    <submittedName>
        <fullName evidence="2">Methyltransferase</fullName>
    </submittedName>
</protein>
<gene>
    <name evidence="2" type="ORF">BKD09_32095</name>
</gene>
<dbReference type="Gene3D" id="3.40.50.150">
    <property type="entry name" value="Vaccinia Virus protein VP39"/>
    <property type="match status" value="1"/>
</dbReference>
<proteinExistence type="predicted"/>
<dbReference type="PANTHER" id="PTHR43861">
    <property type="entry name" value="TRANS-ACONITATE 2-METHYLTRANSFERASE-RELATED"/>
    <property type="match status" value="1"/>
</dbReference>
<evidence type="ECO:0000259" key="1">
    <source>
        <dbReference type="Pfam" id="PF08241"/>
    </source>
</evidence>
<dbReference type="AlphaFoldDB" id="A0A1L3FI60"/>
<dbReference type="PANTHER" id="PTHR43861:SF1">
    <property type="entry name" value="TRANS-ACONITATE 2-METHYLTRANSFERASE"/>
    <property type="match status" value="1"/>
</dbReference>
<dbReference type="OrthoDB" id="7348755at2"/>
<feature type="domain" description="Methyltransferase type 11" evidence="1">
    <location>
        <begin position="47"/>
        <end position="141"/>
    </location>
</feature>
<dbReference type="InterPro" id="IPR013216">
    <property type="entry name" value="Methyltransf_11"/>
</dbReference>
<name>A0A1L3FI60_BRAJP</name>
<dbReference type="Pfam" id="PF08241">
    <property type="entry name" value="Methyltransf_11"/>
    <property type="match status" value="1"/>
</dbReference>
<keyword evidence="2" id="KW-0808">Transferase</keyword>
<organism evidence="2 3">
    <name type="scientific">Bradyrhizobium japonicum</name>
    <dbReference type="NCBI Taxonomy" id="375"/>
    <lineage>
        <taxon>Bacteria</taxon>
        <taxon>Pseudomonadati</taxon>
        <taxon>Pseudomonadota</taxon>
        <taxon>Alphaproteobacteria</taxon>
        <taxon>Hyphomicrobiales</taxon>
        <taxon>Nitrobacteraceae</taxon>
        <taxon>Bradyrhizobium</taxon>
    </lineage>
</organism>
<dbReference type="GO" id="GO:0032259">
    <property type="term" value="P:methylation"/>
    <property type="evidence" value="ECO:0007669"/>
    <property type="project" value="UniProtKB-KW"/>
</dbReference>
<dbReference type="InterPro" id="IPR029063">
    <property type="entry name" value="SAM-dependent_MTases_sf"/>
</dbReference>
<evidence type="ECO:0000313" key="3">
    <source>
        <dbReference type="Proteomes" id="UP000181962"/>
    </source>
</evidence>
<accession>A0A1L3FI60</accession>
<dbReference type="EMBL" id="CP017637">
    <property type="protein sequence ID" value="APG12995.1"/>
    <property type="molecule type" value="Genomic_DNA"/>
</dbReference>
<dbReference type="RefSeq" id="WP_071917556.1">
    <property type="nucleotide sequence ID" value="NZ_CP017637.1"/>
</dbReference>
<reference evidence="2 3" key="1">
    <citation type="submission" date="2016-11" db="EMBL/GenBank/DDBJ databases">
        <title>Complete Genome Sequence of Bradyrhizobium sp. strain J5, an isolated from soybean nodule in Hokkaido.</title>
        <authorList>
            <person name="Kanehara K."/>
        </authorList>
    </citation>
    <scope>NUCLEOTIDE SEQUENCE [LARGE SCALE GENOMIC DNA]</scope>
    <source>
        <strain evidence="2 3">J5</strain>
    </source>
</reference>
<sequence length="278" mass="30504">MSTHGVISLERDTPELARTYEQAGILQFHHGKFLIGPLVLKSGDRVLDIGAGTGRLTEFVAGLVGPTGRVIGIDPLENRVAIARLRASGTLTFDVGRAEDLSRFGPAEFDAVYLNSVFHWIADKRQALREIERVLRPGGRIGLNVQDPTKPHESRTLLRQAIEQAGFGERSSESHRVLGSTEDELKALFSEAGFVDYRSDLRSLIDLHDDVDSVLGWSEASAFGNFLGSFSSEERAAIDTAFAALVEAKRTPEGLRLERYLRFAFARKPGSHTVTSVS</sequence>
<dbReference type="GO" id="GO:0008757">
    <property type="term" value="F:S-adenosylmethionine-dependent methyltransferase activity"/>
    <property type="evidence" value="ECO:0007669"/>
    <property type="project" value="InterPro"/>
</dbReference>
<dbReference type="Proteomes" id="UP000181962">
    <property type="component" value="Chromosome"/>
</dbReference>
<keyword evidence="2" id="KW-0489">Methyltransferase</keyword>
<dbReference type="CDD" id="cd02440">
    <property type="entry name" value="AdoMet_MTases"/>
    <property type="match status" value="1"/>
</dbReference>
<evidence type="ECO:0000313" key="2">
    <source>
        <dbReference type="EMBL" id="APG12995.1"/>
    </source>
</evidence>
<dbReference type="SUPFAM" id="SSF53335">
    <property type="entry name" value="S-adenosyl-L-methionine-dependent methyltransferases"/>
    <property type="match status" value="1"/>
</dbReference>